<organism evidence="4 5">
    <name type="scientific">Actinacidiphila rubida</name>
    <dbReference type="NCBI Taxonomy" id="310780"/>
    <lineage>
        <taxon>Bacteria</taxon>
        <taxon>Bacillati</taxon>
        <taxon>Actinomycetota</taxon>
        <taxon>Actinomycetes</taxon>
        <taxon>Kitasatosporales</taxon>
        <taxon>Streptomycetaceae</taxon>
        <taxon>Actinacidiphila</taxon>
    </lineage>
</organism>
<reference evidence="4 5" key="1">
    <citation type="submission" date="2016-10" db="EMBL/GenBank/DDBJ databases">
        <authorList>
            <person name="de Groot N.N."/>
        </authorList>
    </citation>
    <scope>NUCLEOTIDE SEQUENCE [LARGE SCALE GENOMIC DNA]</scope>
    <source>
        <strain evidence="4 5">CGMCC 4.2026</strain>
    </source>
</reference>
<keyword evidence="5" id="KW-1185">Reference proteome</keyword>
<evidence type="ECO:0000256" key="1">
    <source>
        <dbReference type="ARBA" id="ARBA00022723"/>
    </source>
</evidence>
<dbReference type="EMBL" id="FODD01000014">
    <property type="protein sequence ID" value="SEN96445.1"/>
    <property type="molecule type" value="Genomic_DNA"/>
</dbReference>
<sequence>MTVFSASRSYQRELDIRLVDGLPVPGWVDRLVRGQAPNSPAWLVVMPRRAGKSWLAKGIAHARAEGSTLLVDLRFPAQVRKRCLDGLTGGPTPLPLTQGQMLIVDEPALGARATDPAVLAEGLVQAKEQGAVPVVFATPAEHALLARHLGPDVPKDVLRPPLLDAAEQARMAARAPEWAPALTELVREREPSWLTTPYLLELALGMGEEMPGLRDRPEELLAAAAQHALHDHQYVEQWFHDGLGAPHRAALRAGRWRAAGLEVPEGTGELRGEERLADDPVLARHLPEVLRVHHVSDLHHGGRLNANVDAKDGSAAGRKIAAIAGAGTPMDSYLDHVRQLRAHGRAPHLVVVTGDLVNRPHDAYGALARDWLAELAGLLAPHQDLAADDPRIVLVGGNHDVSWDLALDPSPQRRHAWFADHFAGYPHPDLHLGDPAARRLYVSYPAVGLRFALLGSAESGGEAARDEDRERLRAAQEAYLAAADDERRDEDAVAAVVHDFERVDPGVVARGVLDRLAAQPGYVTVAALHHPLSPVPAVEVAPYSGVVNAGQAKRALAGSGTALILHGHTHLAFGAAERLLGAEPPWTMRIAGAPALASSETDERNGYNELFVAREGGAHALALRTLRFDGGQWAAGPAYAFRPGGADELPLADLCAEEP</sequence>
<dbReference type="Gene3D" id="3.60.21.10">
    <property type="match status" value="1"/>
</dbReference>
<keyword evidence="1" id="KW-0479">Metal-binding</keyword>
<evidence type="ECO:0000256" key="2">
    <source>
        <dbReference type="ARBA" id="ARBA00022801"/>
    </source>
</evidence>
<evidence type="ECO:0000313" key="5">
    <source>
        <dbReference type="Proteomes" id="UP000181951"/>
    </source>
</evidence>
<proteinExistence type="predicted"/>
<dbReference type="InterPro" id="IPR029052">
    <property type="entry name" value="Metallo-depent_PP-like"/>
</dbReference>
<protein>
    <submittedName>
        <fullName evidence="4">Calcineurin-like phosphoesterase</fullName>
    </submittedName>
</protein>
<dbReference type="PANTHER" id="PTHR31302:SF31">
    <property type="entry name" value="PHOSPHODIESTERASE YAEI"/>
    <property type="match status" value="1"/>
</dbReference>
<dbReference type="InterPro" id="IPR004843">
    <property type="entry name" value="Calcineurin-like_PHP"/>
</dbReference>
<dbReference type="OrthoDB" id="3914059at2"/>
<dbReference type="Proteomes" id="UP000181951">
    <property type="component" value="Unassembled WGS sequence"/>
</dbReference>
<dbReference type="PANTHER" id="PTHR31302">
    <property type="entry name" value="TRANSMEMBRANE PROTEIN WITH METALLOPHOSPHOESTERASE DOMAIN-RELATED"/>
    <property type="match status" value="1"/>
</dbReference>
<gene>
    <name evidence="4" type="ORF">SAMN05216267_101430</name>
</gene>
<dbReference type="InterPro" id="IPR051158">
    <property type="entry name" value="Metallophosphoesterase_sf"/>
</dbReference>
<dbReference type="STRING" id="310780.SAMN05216267_101430"/>
<name>A0A1H8KU99_9ACTN</name>
<dbReference type="GO" id="GO:0046872">
    <property type="term" value="F:metal ion binding"/>
    <property type="evidence" value="ECO:0007669"/>
    <property type="project" value="UniProtKB-KW"/>
</dbReference>
<evidence type="ECO:0000313" key="4">
    <source>
        <dbReference type="EMBL" id="SEN96445.1"/>
    </source>
</evidence>
<dbReference type="AlphaFoldDB" id="A0A1H8KU99"/>
<dbReference type="Pfam" id="PF00149">
    <property type="entry name" value="Metallophos"/>
    <property type="match status" value="1"/>
</dbReference>
<keyword evidence="2" id="KW-0378">Hydrolase</keyword>
<dbReference type="SUPFAM" id="SSF56300">
    <property type="entry name" value="Metallo-dependent phosphatases"/>
    <property type="match status" value="1"/>
</dbReference>
<dbReference type="RefSeq" id="WP_069461952.1">
    <property type="nucleotide sequence ID" value="NZ_FODD01000014.1"/>
</dbReference>
<feature type="domain" description="Calcineurin-like phosphoesterase" evidence="3">
    <location>
        <begin position="290"/>
        <end position="570"/>
    </location>
</feature>
<dbReference type="GO" id="GO:0009245">
    <property type="term" value="P:lipid A biosynthetic process"/>
    <property type="evidence" value="ECO:0007669"/>
    <property type="project" value="TreeGrafter"/>
</dbReference>
<dbReference type="GO" id="GO:0016020">
    <property type="term" value="C:membrane"/>
    <property type="evidence" value="ECO:0007669"/>
    <property type="project" value="GOC"/>
</dbReference>
<dbReference type="GO" id="GO:0008758">
    <property type="term" value="F:UDP-2,3-diacylglucosamine hydrolase activity"/>
    <property type="evidence" value="ECO:0007669"/>
    <property type="project" value="TreeGrafter"/>
</dbReference>
<accession>A0A1H8KU99</accession>
<evidence type="ECO:0000259" key="3">
    <source>
        <dbReference type="Pfam" id="PF00149"/>
    </source>
</evidence>